<dbReference type="SUPFAM" id="SSF51658">
    <property type="entry name" value="Xylose isomerase-like"/>
    <property type="match status" value="1"/>
</dbReference>
<keyword evidence="2" id="KW-1185">Reference proteome</keyword>
<reference evidence="1 2" key="1">
    <citation type="submission" date="2018-03" db="EMBL/GenBank/DDBJ databases">
        <title>Lachnoclostridium SNUG30386 gen.nov., sp.nov., isolated from human faeces.</title>
        <authorList>
            <person name="Seo B."/>
            <person name="Jeon K."/>
            <person name="Ko G."/>
        </authorList>
    </citation>
    <scope>NUCLEOTIDE SEQUENCE [LARGE SCALE GENOMIC DNA]</scope>
    <source>
        <strain evidence="1 2">SNUG30386</strain>
    </source>
</reference>
<dbReference type="Gene3D" id="3.20.20.150">
    <property type="entry name" value="Divalent-metal-dependent TIM barrel enzymes"/>
    <property type="match status" value="1"/>
</dbReference>
<organism evidence="1 2">
    <name type="scientific">Clostridium fessum</name>
    <dbReference type="NCBI Taxonomy" id="2126740"/>
    <lineage>
        <taxon>Bacteria</taxon>
        <taxon>Bacillati</taxon>
        <taxon>Bacillota</taxon>
        <taxon>Clostridia</taxon>
        <taxon>Eubacteriales</taxon>
        <taxon>Clostridiaceae</taxon>
        <taxon>Clostridium</taxon>
    </lineage>
</organism>
<gene>
    <name evidence="1" type="ORF">C7U56_09395</name>
</gene>
<dbReference type="EMBL" id="PYLO01000003">
    <property type="protein sequence ID" value="PST36775.1"/>
    <property type="molecule type" value="Genomic_DNA"/>
</dbReference>
<protein>
    <recommendedName>
        <fullName evidence="3">Xylose isomerase-like TIM barrel domain-containing protein</fullName>
    </recommendedName>
</protein>
<proteinExistence type="predicted"/>
<name>A0A2T3FND0_9CLOT</name>
<dbReference type="InterPro" id="IPR036237">
    <property type="entry name" value="Xyl_isomerase-like_sf"/>
</dbReference>
<dbReference type="Proteomes" id="UP000241048">
    <property type="component" value="Unassembled WGS sequence"/>
</dbReference>
<dbReference type="RefSeq" id="WP_107001038.1">
    <property type="nucleotide sequence ID" value="NZ_PYLO01000003.1"/>
</dbReference>
<evidence type="ECO:0000313" key="2">
    <source>
        <dbReference type="Proteomes" id="UP000241048"/>
    </source>
</evidence>
<dbReference type="AlphaFoldDB" id="A0A2T3FND0"/>
<comment type="caution">
    <text evidence="1">The sequence shown here is derived from an EMBL/GenBank/DDBJ whole genome shotgun (WGS) entry which is preliminary data.</text>
</comment>
<accession>A0A2T3FND0</accession>
<evidence type="ECO:0000313" key="1">
    <source>
        <dbReference type="EMBL" id="PST36775.1"/>
    </source>
</evidence>
<sequence length="106" mass="12510">MFDEVNHPNFKVMIDLTAMSVAGETIQQWFDTFGTENIIHSHFQDCNPYGHFVWGDGNRNLKQDILDMLNNGYTGKFTQELTDGKYFADPFYHDKRNMRNLRMYFG</sequence>
<evidence type="ECO:0008006" key="3">
    <source>
        <dbReference type="Google" id="ProtNLM"/>
    </source>
</evidence>